<comment type="caution">
    <text evidence="1">The sequence shown here is derived from an EMBL/GenBank/DDBJ whole genome shotgun (WGS) entry which is preliminary data.</text>
</comment>
<dbReference type="Pfam" id="PF00657">
    <property type="entry name" value="Lipase_GDSL"/>
    <property type="match status" value="1"/>
</dbReference>
<name>A0A1Q9AFK4_9HYPH</name>
<dbReference type="STRING" id="1672749.BJF92_06265"/>
<dbReference type="AlphaFoldDB" id="A0A1Q9AFK4"/>
<dbReference type="InterPro" id="IPR001087">
    <property type="entry name" value="GDSL"/>
</dbReference>
<dbReference type="RefSeq" id="WP_075636385.1">
    <property type="nucleotide sequence ID" value="NZ_MKIO01000039.1"/>
</dbReference>
<evidence type="ECO:0008006" key="3">
    <source>
        <dbReference type="Google" id="ProtNLM"/>
    </source>
</evidence>
<evidence type="ECO:0000313" key="2">
    <source>
        <dbReference type="Proteomes" id="UP000186143"/>
    </source>
</evidence>
<sequence length="314" mass="34038">MGEQLVLQEKLRKAIAQELSERVSVHRKNIARLQSAQEGVRTLAAPLGNRPLVLLAEGDSWFDYPLVGNGPLLGDTDVIAHLRNIGAMPPTVLNLAVAGSTAVGEMSLTRQSALIAQLQDKSNWFHGKPDAILFSAGGNDIAGESFCIFLDFNDGKAAGLNTTRFSRALGMVEACYLNLFAIRDRVAPGVPVFGHCYDFPIPNGKHPLCVGPWLKPSLDYCNWSVGKGTAIVHEALTEFRTMLKGLEANPKNKFHLVDTQGTLDAEEWANELHPTPKGFKKIAQKFADALDAKLRPTFASHAVAALTASSTEQQ</sequence>
<proteinExistence type="predicted"/>
<protein>
    <recommendedName>
        <fullName evidence="3">SGNH hydrolase-type esterase domain-containing protein</fullName>
    </recommendedName>
</protein>
<dbReference type="GO" id="GO:0016788">
    <property type="term" value="F:hydrolase activity, acting on ester bonds"/>
    <property type="evidence" value="ECO:0007669"/>
    <property type="project" value="InterPro"/>
</dbReference>
<dbReference type="Proteomes" id="UP000186143">
    <property type="component" value="Unassembled WGS sequence"/>
</dbReference>
<reference evidence="1 2" key="1">
    <citation type="submission" date="2016-09" db="EMBL/GenBank/DDBJ databases">
        <title>Rhizobium sp. nov., a novel species isolated from the rice rhizosphere.</title>
        <authorList>
            <person name="Zhao J."/>
            <person name="Zhang X."/>
        </authorList>
    </citation>
    <scope>NUCLEOTIDE SEQUENCE [LARGE SCALE GENOMIC DNA]</scope>
    <source>
        <strain evidence="1 2">MH17</strain>
    </source>
</reference>
<dbReference type="InterPro" id="IPR036514">
    <property type="entry name" value="SGNH_hydro_sf"/>
</dbReference>
<dbReference type="Gene3D" id="3.40.50.1110">
    <property type="entry name" value="SGNH hydrolase"/>
    <property type="match status" value="1"/>
</dbReference>
<organism evidence="1 2">
    <name type="scientific">Xaviernesmea rhizosphaerae</name>
    <dbReference type="NCBI Taxonomy" id="1672749"/>
    <lineage>
        <taxon>Bacteria</taxon>
        <taxon>Pseudomonadati</taxon>
        <taxon>Pseudomonadota</taxon>
        <taxon>Alphaproteobacteria</taxon>
        <taxon>Hyphomicrobiales</taxon>
        <taxon>Rhizobiaceae</taxon>
        <taxon>Rhizobium/Agrobacterium group</taxon>
        <taxon>Xaviernesmea</taxon>
    </lineage>
</organism>
<evidence type="ECO:0000313" key="1">
    <source>
        <dbReference type="EMBL" id="OLP53740.1"/>
    </source>
</evidence>
<dbReference type="EMBL" id="MKIO01000039">
    <property type="protein sequence ID" value="OLP53740.1"/>
    <property type="molecule type" value="Genomic_DNA"/>
</dbReference>
<dbReference type="CDD" id="cd00229">
    <property type="entry name" value="SGNH_hydrolase"/>
    <property type="match status" value="1"/>
</dbReference>
<gene>
    <name evidence="1" type="ORF">BJF92_06265</name>
</gene>
<accession>A0A1Q9AFK4</accession>
<dbReference type="SUPFAM" id="SSF52266">
    <property type="entry name" value="SGNH hydrolase"/>
    <property type="match status" value="1"/>
</dbReference>